<dbReference type="AlphaFoldDB" id="A0A177HGR6"/>
<comment type="caution">
    <text evidence="5">The sequence shown here is derived from an EMBL/GenBank/DDBJ whole genome shotgun (WGS) entry which is preliminary data.</text>
</comment>
<organism evidence="5 6">
    <name type="scientific">Streptomyces jeddahensis</name>
    <dbReference type="NCBI Taxonomy" id="1716141"/>
    <lineage>
        <taxon>Bacteria</taxon>
        <taxon>Bacillati</taxon>
        <taxon>Actinomycetota</taxon>
        <taxon>Actinomycetes</taxon>
        <taxon>Kitasatosporales</taxon>
        <taxon>Streptomycetaceae</taxon>
        <taxon>Streptomyces</taxon>
    </lineage>
</organism>
<evidence type="ECO:0000313" key="6">
    <source>
        <dbReference type="Proteomes" id="UP000077381"/>
    </source>
</evidence>
<evidence type="ECO:0000256" key="3">
    <source>
        <dbReference type="SAM" id="Phobius"/>
    </source>
</evidence>
<evidence type="ECO:0000256" key="2">
    <source>
        <dbReference type="SAM" id="MobiDB-lite"/>
    </source>
</evidence>
<dbReference type="CDD" id="cd04179">
    <property type="entry name" value="DPM_DPG-synthase_like"/>
    <property type="match status" value="1"/>
</dbReference>
<dbReference type="PANTHER" id="PTHR48090">
    <property type="entry name" value="UNDECAPRENYL-PHOSPHATE 4-DEOXY-4-FORMAMIDO-L-ARABINOSE TRANSFERASE-RELATED"/>
    <property type="match status" value="1"/>
</dbReference>
<evidence type="ECO:0000313" key="5">
    <source>
        <dbReference type="EMBL" id="OAH10095.1"/>
    </source>
</evidence>
<feature type="transmembrane region" description="Helical" evidence="3">
    <location>
        <begin position="289"/>
        <end position="310"/>
    </location>
</feature>
<reference evidence="5 6" key="1">
    <citation type="submission" date="2015-12" db="EMBL/GenBank/DDBJ databases">
        <title>Genome sequence of Streptomyces sp. G25.</title>
        <authorList>
            <person name="Poehlein A."/>
            <person name="Roettig A."/>
            <person name="Hiessl S."/>
            <person name="Hauschild P."/>
            <person name="Schauer J."/>
            <person name="Madkour M.H."/>
            <person name="Al-Ansari A.M."/>
            <person name="Almakishah N.H."/>
            <person name="Steinbuechel A."/>
            <person name="Daniel R."/>
        </authorList>
    </citation>
    <scope>NUCLEOTIDE SEQUENCE [LARGE SCALE GENOMIC DNA]</scope>
    <source>
        <strain evidence="6">G25(2015)</strain>
    </source>
</reference>
<keyword evidence="5" id="KW-0328">Glycosyltransferase</keyword>
<dbReference type="Gene3D" id="3.90.550.10">
    <property type="entry name" value="Spore Coat Polysaccharide Biosynthesis Protein SpsA, Chain A"/>
    <property type="match status" value="1"/>
</dbReference>
<keyword evidence="3" id="KW-1133">Transmembrane helix</keyword>
<accession>A0A177HGR6</accession>
<feature type="transmembrane region" description="Helical" evidence="3">
    <location>
        <begin position="246"/>
        <end position="277"/>
    </location>
</feature>
<protein>
    <submittedName>
        <fullName evidence="5">Undecaprenyl-phosphate mannosyltransferase</fullName>
        <ecNumber evidence="5">2.4.1.54</ecNumber>
    </submittedName>
</protein>
<dbReference type="SUPFAM" id="SSF53448">
    <property type="entry name" value="Nucleotide-diphospho-sugar transferases"/>
    <property type="match status" value="1"/>
</dbReference>
<keyword evidence="6" id="KW-1185">Reference proteome</keyword>
<dbReference type="GO" id="GO:0047267">
    <property type="term" value="F:undecaprenyl-phosphate mannosyltransferase activity"/>
    <property type="evidence" value="ECO:0007669"/>
    <property type="project" value="UniProtKB-EC"/>
</dbReference>
<dbReference type="InterPro" id="IPR050256">
    <property type="entry name" value="Glycosyltransferase_2"/>
</dbReference>
<name>A0A177HGR6_9ACTN</name>
<evidence type="ECO:0000259" key="4">
    <source>
        <dbReference type="Pfam" id="PF00535"/>
    </source>
</evidence>
<comment type="similarity">
    <text evidence="1">Belongs to the glycosyltransferase 2 family.</text>
</comment>
<keyword evidence="5" id="KW-0808">Transferase</keyword>
<sequence length="358" mass="38815">MKCEEFFVYQDLKVAVVVPAYNEEKLIARTINTTPDFVDHIVVIDDASSDATATEAIGTGDPRLVLIRHENNTGVGGAVCDGHKEALRLGCDVSVVMAGDGQMDPAYLPALLDPICDGTALFTKANRFYSRDSYRGMPKYRILGNVILSFMTKLASGYWHLFDPQNGYTAIHRTALRRLNLDRVAKDYSFENDLLINLNILRIPACDVPVPAVYGDEVSTMRMHRVIPALIAQLARGSCRRVVLKYVVFSFSPIALLLLAGLFLLVLGSAVSTWVLIHTLGPSSASAGSVLLATLPILTGIHFLIGALMLDIQESPDRLAATAGGLDWRNRSSARGGTLVTPMASGSTSASRIPPSRR</sequence>
<dbReference type="STRING" id="1716141.STSP_66020"/>
<keyword evidence="3" id="KW-0812">Transmembrane</keyword>
<feature type="domain" description="Glycosyltransferase 2-like" evidence="4">
    <location>
        <begin position="16"/>
        <end position="178"/>
    </location>
</feature>
<dbReference type="InterPro" id="IPR001173">
    <property type="entry name" value="Glyco_trans_2-like"/>
</dbReference>
<proteinExistence type="inferred from homology"/>
<dbReference type="Pfam" id="PF00535">
    <property type="entry name" value="Glycos_transf_2"/>
    <property type="match status" value="1"/>
</dbReference>
<evidence type="ECO:0000256" key="1">
    <source>
        <dbReference type="ARBA" id="ARBA00006739"/>
    </source>
</evidence>
<dbReference type="PANTHER" id="PTHR48090:SF7">
    <property type="entry name" value="RFBJ PROTEIN"/>
    <property type="match status" value="1"/>
</dbReference>
<dbReference type="EC" id="2.4.1.54" evidence="5"/>
<dbReference type="PATRIC" id="fig|1716141.3.peg.6969"/>
<feature type="region of interest" description="Disordered" evidence="2">
    <location>
        <begin position="333"/>
        <end position="358"/>
    </location>
</feature>
<dbReference type="InterPro" id="IPR029044">
    <property type="entry name" value="Nucleotide-diphossugar_trans"/>
</dbReference>
<dbReference type="EMBL" id="LOHS01000158">
    <property type="protein sequence ID" value="OAH10095.1"/>
    <property type="molecule type" value="Genomic_DNA"/>
</dbReference>
<keyword evidence="3" id="KW-0472">Membrane</keyword>
<dbReference type="Proteomes" id="UP000077381">
    <property type="component" value="Unassembled WGS sequence"/>
</dbReference>
<gene>
    <name evidence="5" type="ORF">STSP_66020</name>
</gene>